<organism evidence="3 4">
    <name type="scientific">Hibiscus syriacus</name>
    <name type="common">Rose of Sharon</name>
    <dbReference type="NCBI Taxonomy" id="106335"/>
    <lineage>
        <taxon>Eukaryota</taxon>
        <taxon>Viridiplantae</taxon>
        <taxon>Streptophyta</taxon>
        <taxon>Embryophyta</taxon>
        <taxon>Tracheophyta</taxon>
        <taxon>Spermatophyta</taxon>
        <taxon>Magnoliopsida</taxon>
        <taxon>eudicotyledons</taxon>
        <taxon>Gunneridae</taxon>
        <taxon>Pentapetalae</taxon>
        <taxon>rosids</taxon>
        <taxon>malvids</taxon>
        <taxon>Malvales</taxon>
        <taxon>Malvaceae</taxon>
        <taxon>Malvoideae</taxon>
        <taxon>Hibiscus</taxon>
    </lineage>
</organism>
<gene>
    <name evidence="3" type="ORF">F3Y22_tig00110986pilonHSYRG00045</name>
</gene>
<dbReference type="InterPro" id="IPR043153">
    <property type="entry name" value="DENN_C"/>
</dbReference>
<dbReference type="PANTHER" id="PTHR15288">
    <property type="entry name" value="DENN DOMAIN-CONTAINING PROTEIN 2"/>
    <property type="match status" value="1"/>
</dbReference>
<dbReference type="InterPro" id="IPR037516">
    <property type="entry name" value="Tripartite_DENN"/>
</dbReference>
<dbReference type="SMART" id="SM00799">
    <property type="entry name" value="DENN"/>
    <property type="match status" value="1"/>
</dbReference>
<dbReference type="Pfam" id="PF03456">
    <property type="entry name" value="uDENN"/>
    <property type="match status" value="1"/>
</dbReference>
<accession>A0A6A2Z989</accession>
<dbReference type="InterPro" id="IPR051942">
    <property type="entry name" value="DENN_domain_containing_2"/>
</dbReference>
<dbReference type="Proteomes" id="UP000436088">
    <property type="component" value="Unassembled WGS sequence"/>
</dbReference>
<dbReference type="AlphaFoldDB" id="A0A6A2Z989"/>
<feature type="domain" description="UDENN" evidence="2">
    <location>
        <begin position="96"/>
        <end position="699"/>
    </location>
</feature>
<evidence type="ECO:0000313" key="4">
    <source>
        <dbReference type="Proteomes" id="UP000436088"/>
    </source>
</evidence>
<dbReference type="InterPro" id="IPR001194">
    <property type="entry name" value="cDENN_dom"/>
</dbReference>
<dbReference type="PANTHER" id="PTHR15288:SF29">
    <property type="entry name" value="DENN (AEX-3) DOMAIN-CONTAINING PROTEIN"/>
    <property type="match status" value="1"/>
</dbReference>
<evidence type="ECO:0000256" key="1">
    <source>
        <dbReference type="SAM" id="MobiDB-lite"/>
    </source>
</evidence>
<feature type="region of interest" description="Disordered" evidence="1">
    <location>
        <begin position="265"/>
        <end position="378"/>
    </location>
</feature>
<proteinExistence type="predicted"/>
<feature type="compositionally biased region" description="Basic and acidic residues" evidence="1">
    <location>
        <begin position="353"/>
        <end position="362"/>
    </location>
</feature>
<keyword evidence="4" id="KW-1185">Reference proteome</keyword>
<dbReference type="Gene3D" id="3.40.50.11500">
    <property type="match status" value="1"/>
</dbReference>
<reference evidence="3" key="1">
    <citation type="submission" date="2019-09" db="EMBL/GenBank/DDBJ databases">
        <title>Draft genome information of white flower Hibiscus syriacus.</title>
        <authorList>
            <person name="Kim Y.-M."/>
        </authorList>
    </citation>
    <scope>NUCLEOTIDE SEQUENCE [LARGE SCALE GENOMIC DNA]</scope>
    <source>
        <strain evidence="3">YM2019G1</strain>
    </source>
</reference>
<dbReference type="PROSITE" id="PS50211">
    <property type="entry name" value="DENN"/>
    <property type="match status" value="1"/>
</dbReference>
<dbReference type="Pfam" id="PF02141">
    <property type="entry name" value="DENN"/>
    <property type="match status" value="1"/>
</dbReference>
<dbReference type="Gene3D" id="3.30.450.200">
    <property type="match status" value="1"/>
</dbReference>
<comment type="caution">
    <text evidence="3">The sequence shown here is derived from an EMBL/GenBank/DDBJ whole genome shotgun (WGS) entry which is preliminary data.</text>
</comment>
<sequence>MSKSEDSGSPGWSVSLFMQTTEEVARAVAAAYSSKDDNGGSSNFQKLQHRVSRVLKGFSQTSETRSGSYNPEALQRQYGPRKFEGSGKLQSSPSYQIVLVSNLTLTSGTICYPPEKQLPLKHKDLVSFCFPGGVEVHAVEKTPSMSELNEILLSQEHLKQSDLSFVFRLQVADNSTLYGCCVLVDEIVQKPSGLLSLVSDRQPAHPSLSRYVMTTRRCYCILSRLPFFDLHFGVLNSILDEERLERLTKCIGDINLELSESYSNEANLDDVSTDQGPLEDSQDTRTETSESSKPGDDEGINLEHQLPERDFDSKKAVNHDNVLPIDPETETFSSKKESIDANHEDCDTDGSPCEDRNLRSDVDDTETEETSISGQENSSDHLDILDWAKANNHGSLQILCEYYRSPCPSRGTTLRFHPLEHLHPLEYHRLDGEVLHIAGSTIDLRSCSTSLELAEAQTSLLAEEEATSLSIWAVACMCGSLRLEHVLTIIAGALLEKQIVVVCSNLGILSAIVLSIVPLIRPYQWQSLLMPVLPDDMLDFLDAPVPYIVGVKNKTSEVQSKLANVILVDANKNQVKASGIPQLPQRRELFASLSPYHAKLVGESYLGKKRPIYECSDEQVEAAKGFLSVLRSYLDSLCSNMRSHTITNVQSNNDKVSLLLKESFIGSFPYRDRPFMKLFVDTQLFSVHSDLVLSFIQKE</sequence>
<evidence type="ECO:0000313" key="3">
    <source>
        <dbReference type="EMBL" id="KAE8688458.1"/>
    </source>
</evidence>
<feature type="compositionally biased region" description="Basic and acidic residues" evidence="1">
    <location>
        <begin position="282"/>
        <end position="296"/>
    </location>
</feature>
<dbReference type="InterPro" id="IPR005113">
    <property type="entry name" value="uDENN_dom"/>
</dbReference>
<dbReference type="EMBL" id="VEPZ02001189">
    <property type="protein sequence ID" value="KAE8688458.1"/>
    <property type="molecule type" value="Genomic_DNA"/>
</dbReference>
<name>A0A6A2Z989_HIBSY</name>
<evidence type="ECO:0000259" key="2">
    <source>
        <dbReference type="PROSITE" id="PS50211"/>
    </source>
</evidence>
<feature type="compositionally biased region" description="Basic and acidic residues" evidence="1">
    <location>
        <begin position="305"/>
        <end position="318"/>
    </location>
</feature>
<protein>
    <submittedName>
        <fullName evidence="3">DENN domain-containing protein isoform 2</fullName>
    </submittedName>
</protein>
<feature type="compositionally biased region" description="Basic and acidic residues" evidence="1">
    <location>
        <begin position="333"/>
        <end position="345"/>
    </location>
</feature>